<feature type="transmembrane region" description="Helical" evidence="2">
    <location>
        <begin position="415"/>
        <end position="433"/>
    </location>
</feature>
<evidence type="ECO:0000313" key="3">
    <source>
        <dbReference type="EMBL" id="RAW50420.1"/>
    </source>
</evidence>
<keyword evidence="2" id="KW-1133">Transmembrane helix</keyword>
<dbReference type="Proteomes" id="UP000250583">
    <property type="component" value="Unassembled WGS sequence"/>
</dbReference>
<proteinExistence type="inferred from homology"/>
<dbReference type="GO" id="GO:0015293">
    <property type="term" value="F:symporter activity"/>
    <property type="evidence" value="ECO:0007669"/>
    <property type="project" value="UniProtKB-UniRule"/>
</dbReference>
<keyword evidence="2" id="KW-0812">Transmembrane</keyword>
<evidence type="ECO:0000313" key="4">
    <source>
        <dbReference type="EMBL" id="RAW60264.1"/>
    </source>
</evidence>
<reference evidence="5 6" key="1">
    <citation type="submission" date="2018-02" db="EMBL/GenBank/DDBJ databases">
        <title>Complete genome sequencing of Faecalibacterium prausnitzii strains isolated from the human gut.</title>
        <authorList>
            <person name="Fitzgerald B.C."/>
            <person name="Shkoporov A.N."/>
            <person name="Ross P.R."/>
            <person name="Hill C."/>
        </authorList>
    </citation>
    <scope>NUCLEOTIDE SEQUENCE [LARGE SCALE GENOMIC DNA]</scope>
    <source>
        <strain evidence="4 5">APC923/61-1</strain>
        <strain evidence="3 6">APC942/8-14-2</strain>
    </source>
</reference>
<organism evidence="3 6">
    <name type="scientific">Faecalibacterium prausnitzii</name>
    <dbReference type="NCBI Taxonomy" id="853"/>
    <lineage>
        <taxon>Bacteria</taxon>
        <taxon>Bacillati</taxon>
        <taxon>Bacillota</taxon>
        <taxon>Clostridia</taxon>
        <taxon>Eubacteriales</taxon>
        <taxon>Oscillospiraceae</taxon>
        <taxon>Faecalibacterium</taxon>
    </lineage>
</organism>
<feature type="transmembrane region" description="Helical" evidence="2">
    <location>
        <begin position="194"/>
        <end position="216"/>
    </location>
</feature>
<dbReference type="AlphaFoldDB" id="A0A329TNL6"/>
<feature type="transmembrane region" description="Helical" evidence="2">
    <location>
        <begin position="352"/>
        <end position="374"/>
    </location>
</feature>
<dbReference type="OrthoDB" id="8584824at2"/>
<dbReference type="GO" id="GO:0005886">
    <property type="term" value="C:plasma membrane"/>
    <property type="evidence" value="ECO:0007669"/>
    <property type="project" value="UniProtKB-UniRule"/>
</dbReference>
<feature type="transmembrane region" description="Helical" evidence="2">
    <location>
        <begin position="61"/>
        <end position="79"/>
    </location>
</feature>
<dbReference type="RefSeq" id="WP_112115254.1">
    <property type="nucleotide sequence ID" value="NZ_DAWEON010000007.1"/>
</dbReference>
<accession>A0A329TNL6</accession>
<evidence type="ECO:0000256" key="2">
    <source>
        <dbReference type="SAM" id="Phobius"/>
    </source>
</evidence>
<feature type="transmembrane region" description="Helical" evidence="2">
    <location>
        <begin position="35"/>
        <end position="54"/>
    </location>
</feature>
<dbReference type="EMBL" id="PRKZ01000003">
    <property type="protein sequence ID" value="RAW50420.1"/>
    <property type="molecule type" value="Genomic_DNA"/>
</dbReference>
<evidence type="ECO:0000313" key="5">
    <source>
        <dbReference type="Proteomes" id="UP000250583"/>
    </source>
</evidence>
<name>A0A329TNL6_9FIRM</name>
<dbReference type="InterPro" id="IPR004679">
    <property type="entry name" value="2-OHcarboxylate_transport"/>
</dbReference>
<sequence length="436" mass="45831">MKTLKETKILGFPLWMFLILAALMMVMAANDWMLTNMVGALAFAMVVGTLLGWVGDHIPVWKTWFGGGMLFACLVAGAFNTFNLIGEGSKEALNTFNGTTGFLDLYILILITGSVLSVDRKMLLKSFVGYIPTILAGIVGALALAGVVGAVTGVGAIEAITGYAIPVMGGGNGAGIQPMSKMWAAATGGDASTWYASAFAIISIGNLVAVIMSALLNKLGNAHPSLTGNGQLMKGMENAKASTAEEYKPTVADYATGLALGVVCYNVANLYSKHISIINNHLDLGFSIHTFAFMVILIAILNISNILPENVKAGAKGMQQFFVKYMSFPLMITVGIGTNLSDYAKVFTNPAYILIIAATVIGAMIGTFLMGKLFGFYPVEGMLTAGLCMANGGGSGDVQCLGAAHRMELMSYAQISSRIGGAIMLVVASFFFGKFL</sequence>
<dbReference type="PANTHER" id="PTHR40033:SF1">
    <property type="entry name" value="CITRATE-SODIUM SYMPORTER"/>
    <property type="match status" value="1"/>
</dbReference>
<feature type="transmembrane region" description="Helical" evidence="2">
    <location>
        <begin position="130"/>
        <end position="157"/>
    </location>
</feature>
<feature type="transmembrane region" description="Helical" evidence="2">
    <location>
        <begin position="282"/>
        <end position="301"/>
    </location>
</feature>
<dbReference type="Proteomes" id="UP000251634">
    <property type="component" value="Unassembled WGS sequence"/>
</dbReference>
<evidence type="ECO:0000313" key="6">
    <source>
        <dbReference type="Proteomes" id="UP000251634"/>
    </source>
</evidence>
<gene>
    <name evidence="4" type="ORF">C4N22_05045</name>
    <name evidence="3" type="ORF">C4N25_05320</name>
</gene>
<feature type="transmembrane region" description="Helical" evidence="2">
    <location>
        <begin position="12"/>
        <end position="29"/>
    </location>
</feature>
<comment type="similarity">
    <text evidence="1">Belongs to the 2-hydroxycarboxylate transporter (2-HCT) (TC 2.A.24) family.</text>
</comment>
<feature type="transmembrane region" description="Helical" evidence="2">
    <location>
        <begin position="99"/>
        <end position="118"/>
    </location>
</feature>
<keyword evidence="1" id="KW-0769">Symport</keyword>
<dbReference type="PIRSF" id="PIRSF005348">
    <property type="entry name" value="YxkH"/>
    <property type="match status" value="1"/>
</dbReference>
<dbReference type="PANTHER" id="PTHR40033">
    <property type="entry name" value="NA(+)-MALATE SYMPORTER"/>
    <property type="match status" value="1"/>
</dbReference>
<evidence type="ECO:0000256" key="1">
    <source>
        <dbReference type="PIRNR" id="PIRNR005348"/>
    </source>
</evidence>
<dbReference type="Pfam" id="PF03390">
    <property type="entry name" value="2HCT"/>
    <property type="match status" value="1"/>
</dbReference>
<protein>
    <submittedName>
        <fullName evidence="3">Na+/citrate symporter</fullName>
    </submittedName>
</protein>
<comment type="caution">
    <text evidence="3">The sequence shown here is derived from an EMBL/GenBank/DDBJ whole genome shotgun (WGS) entry which is preliminary data.</text>
</comment>
<dbReference type="EMBL" id="PRLE01000002">
    <property type="protein sequence ID" value="RAW60264.1"/>
    <property type="molecule type" value="Genomic_DNA"/>
</dbReference>
<feature type="transmembrane region" description="Helical" evidence="2">
    <location>
        <begin position="321"/>
        <end position="340"/>
    </location>
</feature>
<keyword evidence="1" id="KW-0813">Transport</keyword>
<dbReference type="GO" id="GO:0008514">
    <property type="term" value="F:organic anion transmembrane transporter activity"/>
    <property type="evidence" value="ECO:0007669"/>
    <property type="project" value="InterPro"/>
</dbReference>
<keyword evidence="1 2" id="KW-0472">Membrane</keyword>